<dbReference type="AlphaFoldDB" id="B1TFT8"/>
<dbReference type="GO" id="GO:0015344">
    <property type="term" value="F:siderophore uptake transmembrane transporter activity"/>
    <property type="evidence" value="ECO:0007669"/>
    <property type="project" value="TreeGrafter"/>
</dbReference>
<dbReference type="InterPro" id="IPR037066">
    <property type="entry name" value="Plug_dom_sf"/>
</dbReference>
<protein>
    <submittedName>
        <fullName evidence="19">TonB-dependent siderophore receptor</fullName>
    </submittedName>
</protein>
<sequence>MNNDIKTGRARAAWLSLFDKGAVGDRIKKVEQRKMEWATGTRLRAIAAAASVTFGMAAGHAFAQTAPAVNAGAAASADSARNGAAASAGATAPTGSSTRAPNGTPNGTPNGPATGTLPAINVNAGSEGDGTVGLVAKRSRTGTKTDTSINEIPQTINVVTAQQIEMTGATDVNAALRYVPGFSSYGSDNRSDWYAALRGFTPTAYVNGLQVPNTLNLSSWRVDPYMIDSITVLRGPTSVLYGAGDPGAIIDVQTKTADGERVREAGVQFGNYARKQFMIDVGDKLDADGKYAYRFIGVARDGNALTGPNNDQRVALAPSFRWRPDADTSLTLSATYLQDWGDISSNFLPAQGTVLPNPNGQLDKDVYGGDPNFNYYRKKQWSLGYQFERNLNSMWTFRQNVRWMHLSLDNGSVFGNGFADGSTTDINRWAGVFQTNYSRFDIDNNLQGRFGTGPLEHTLLLGFQYNRQTATDSEWLAAAPTLNIYNPVYTPVTLSVFSPPNTTYRTNTYTTMNTFGLYVQDQVKWNRWTLTLGGREDWVNQRLDDREGGTSTKADVTAFTGRVGLTYQGDYGLSPYVSYATSFNPLIGVNLLGGGLPQPTRGKQIEAGLRWQPPGKNLMLNAAIYQINQTNVLTSALPSQDNTGTKSVQTGEVRSRGIELSATGKLTRNLSVIASYVYQDVKNVQANDGTVNNWPVDIPRPRQMASLWTDWTWHTGPLAGFGLGGGIRYQSASAGAADNSLTVSSVTLFDAGLHYDTRNWRFAVNGTNLFNRHYISGCQSTNVCIFGTDRTVIATAKYNW</sequence>
<dbReference type="InterPro" id="IPR000531">
    <property type="entry name" value="Beta-barrel_TonB"/>
</dbReference>
<keyword evidence="8" id="KW-0408">Iron</keyword>
<evidence type="ECO:0000256" key="15">
    <source>
        <dbReference type="RuleBase" id="RU003357"/>
    </source>
</evidence>
<keyword evidence="12 19" id="KW-0675">Receptor</keyword>
<evidence type="ECO:0000256" key="1">
    <source>
        <dbReference type="ARBA" id="ARBA00004571"/>
    </source>
</evidence>
<dbReference type="PANTHER" id="PTHR32552">
    <property type="entry name" value="FERRICHROME IRON RECEPTOR-RELATED"/>
    <property type="match status" value="1"/>
</dbReference>
<dbReference type="Proteomes" id="UP000004814">
    <property type="component" value="Unassembled WGS sequence"/>
</dbReference>
<evidence type="ECO:0000256" key="9">
    <source>
        <dbReference type="ARBA" id="ARBA00023065"/>
    </source>
</evidence>
<dbReference type="InterPro" id="IPR039426">
    <property type="entry name" value="TonB-dep_rcpt-like"/>
</dbReference>
<name>B1TFT8_9BURK</name>
<gene>
    <name evidence="19" type="ORF">BamMEX5DRAFT_6657</name>
</gene>
<dbReference type="Pfam" id="PF00593">
    <property type="entry name" value="TonB_dep_Rec_b-barrel"/>
    <property type="match status" value="1"/>
</dbReference>
<feature type="domain" description="TonB-dependent receptor-like beta-barrel" evidence="17">
    <location>
        <begin position="322"/>
        <end position="769"/>
    </location>
</feature>
<dbReference type="InterPro" id="IPR010105">
    <property type="entry name" value="TonB_sidphr_rcpt"/>
</dbReference>
<dbReference type="Gene3D" id="2.170.130.10">
    <property type="entry name" value="TonB-dependent receptor, plug domain"/>
    <property type="match status" value="1"/>
</dbReference>
<keyword evidence="10 15" id="KW-0798">TonB box</keyword>
<evidence type="ECO:0000256" key="12">
    <source>
        <dbReference type="ARBA" id="ARBA00023170"/>
    </source>
</evidence>
<feature type="compositionally biased region" description="Low complexity" evidence="16">
    <location>
        <begin position="85"/>
        <end position="116"/>
    </location>
</feature>
<comment type="similarity">
    <text evidence="2 14 15">Belongs to the TonB-dependent receptor family.</text>
</comment>
<dbReference type="PATRIC" id="fig|396597.7.peg.705"/>
<keyword evidence="11 14" id="KW-0472">Membrane</keyword>
<evidence type="ECO:0000256" key="6">
    <source>
        <dbReference type="ARBA" id="ARBA00022692"/>
    </source>
</evidence>
<evidence type="ECO:0000259" key="18">
    <source>
        <dbReference type="Pfam" id="PF07715"/>
    </source>
</evidence>
<evidence type="ECO:0000256" key="16">
    <source>
        <dbReference type="SAM" id="MobiDB-lite"/>
    </source>
</evidence>
<comment type="subcellular location">
    <subcellularLocation>
        <location evidence="1 14">Cell outer membrane</location>
        <topology evidence="1 14">Multi-pass membrane protein</topology>
    </subcellularLocation>
</comment>
<keyword evidence="9" id="KW-0406">Ion transport</keyword>
<evidence type="ECO:0000256" key="5">
    <source>
        <dbReference type="ARBA" id="ARBA00022496"/>
    </source>
</evidence>
<evidence type="ECO:0000256" key="8">
    <source>
        <dbReference type="ARBA" id="ARBA00023004"/>
    </source>
</evidence>
<keyword evidence="7" id="KW-0732">Signal</keyword>
<dbReference type="Gene3D" id="2.40.170.20">
    <property type="entry name" value="TonB-dependent receptor, beta-barrel domain"/>
    <property type="match status" value="1"/>
</dbReference>
<proteinExistence type="inferred from homology"/>
<dbReference type="InterPro" id="IPR012910">
    <property type="entry name" value="Plug_dom"/>
</dbReference>
<dbReference type="GO" id="GO:0015891">
    <property type="term" value="P:siderophore transport"/>
    <property type="evidence" value="ECO:0007669"/>
    <property type="project" value="InterPro"/>
</dbReference>
<keyword evidence="4 14" id="KW-1134">Transmembrane beta strand</keyword>
<keyword evidence="3 14" id="KW-0813">Transport</keyword>
<dbReference type="SUPFAM" id="SSF56935">
    <property type="entry name" value="Porins"/>
    <property type="match status" value="1"/>
</dbReference>
<evidence type="ECO:0000256" key="7">
    <source>
        <dbReference type="ARBA" id="ARBA00022729"/>
    </source>
</evidence>
<evidence type="ECO:0000259" key="17">
    <source>
        <dbReference type="Pfam" id="PF00593"/>
    </source>
</evidence>
<evidence type="ECO:0000256" key="2">
    <source>
        <dbReference type="ARBA" id="ARBA00009810"/>
    </source>
</evidence>
<evidence type="ECO:0000256" key="4">
    <source>
        <dbReference type="ARBA" id="ARBA00022452"/>
    </source>
</evidence>
<feature type="region of interest" description="Disordered" evidence="16">
    <location>
        <begin position="85"/>
        <end position="125"/>
    </location>
</feature>
<keyword evidence="6 14" id="KW-0812">Transmembrane</keyword>
<evidence type="ECO:0000256" key="3">
    <source>
        <dbReference type="ARBA" id="ARBA00022448"/>
    </source>
</evidence>
<dbReference type="InterPro" id="IPR036942">
    <property type="entry name" value="Beta-barrel_TonB_sf"/>
</dbReference>
<keyword evidence="13 14" id="KW-0998">Cell outer membrane</keyword>
<dbReference type="PANTHER" id="PTHR32552:SF68">
    <property type="entry name" value="FERRICHROME OUTER MEMBRANE TRANSPORTER_PHAGE RECEPTOR"/>
    <property type="match status" value="1"/>
</dbReference>
<evidence type="ECO:0000313" key="19">
    <source>
        <dbReference type="EMBL" id="EDT37567.1"/>
    </source>
</evidence>
<dbReference type="EMBL" id="ABLK01000432">
    <property type="protein sequence ID" value="EDT37567.1"/>
    <property type="molecule type" value="Genomic_DNA"/>
</dbReference>
<dbReference type="CDD" id="cd01347">
    <property type="entry name" value="ligand_gated_channel"/>
    <property type="match status" value="1"/>
</dbReference>
<dbReference type="PROSITE" id="PS52016">
    <property type="entry name" value="TONB_DEPENDENT_REC_3"/>
    <property type="match status" value="1"/>
</dbReference>
<feature type="domain" description="TonB-dependent receptor plug" evidence="18">
    <location>
        <begin position="149"/>
        <end position="248"/>
    </location>
</feature>
<keyword evidence="5" id="KW-0410">Iron transport</keyword>
<evidence type="ECO:0000256" key="13">
    <source>
        <dbReference type="ARBA" id="ARBA00023237"/>
    </source>
</evidence>
<evidence type="ECO:0000256" key="14">
    <source>
        <dbReference type="PROSITE-ProRule" id="PRU01360"/>
    </source>
</evidence>
<evidence type="ECO:0000256" key="11">
    <source>
        <dbReference type="ARBA" id="ARBA00023136"/>
    </source>
</evidence>
<dbReference type="NCBIfam" id="TIGR01783">
    <property type="entry name" value="TonB-siderophor"/>
    <property type="match status" value="1"/>
</dbReference>
<dbReference type="Pfam" id="PF07715">
    <property type="entry name" value="Plug"/>
    <property type="match status" value="1"/>
</dbReference>
<accession>B1TFT8</accession>
<comment type="caution">
    <text evidence="19">The sequence shown here is derived from an EMBL/GenBank/DDBJ whole genome shotgun (WGS) entry which is preliminary data.</text>
</comment>
<dbReference type="GO" id="GO:0038023">
    <property type="term" value="F:signaling receptor activity"/>
    <property type="evidence" value="ECO:0007669"/>
    <property type="project" value="InterPro"/>
</dbReference>
<organism evidence="19 20">
    <name type="scientific">Burkholderia ambifaria MEX-5</name>
    <dbReference type="NCBI Taxonomy" id="396597"/>
    <lineage>
        <taxon>Bacteria</taxon>
        <taxon>Pseudomonadati</taxon>
        <taxon>Pseudomonadota</taxon>
        <taxon>Betaproteobacteria</taxon>
        <taxon>Burkholderiales</taxon>
        <taxon>Burkholderiaceae</taxon>
        <taxon>Burkholderia</taxon>
        <taxon>Burkholderia cepacia complex</taxon>
    </lineage>
</organism>
<evidence type="ECO:0000313" key="20">
    <source>
        <dbReference type="Proteomes" id="UP000004814"/>
    </source>
</evidence>
<dbReference type="GO" id="GO:0009279">
    <property type="term" value="C:cell outer membrane"/>
    <property type="evidence" value="ECO:0007669"/>
    <property type="project" value="UniProtKB-SubCell"/>
</dbReference>
<evidence type="ECO:0000256" key="10">
    <source>
        <dbReference type="ARBA" id="ARBA00023077"/>
    </source>
</evidence>
<reference evidence="19 20" key="1">
    <citation type="submission" date="2008-03" db="EMBL/GenBank/DDBJ databases">
        <title>Sequencing of the draft genome and assembly of Burkholderia ambifaria MEX-5.</title>
        <authorList>
            <consortium name="US DOE Joint Genome Institute (JGI-PGF)"/>
            <person name="Copeland A."/>
            <person name="Lucas S."/>
            <person name="Lapidus A."/>
            <person name="Glavina del Rio T."/>
            <person name="Dalin E."/>
            <person name="Tice H."/>
            <person name="Bruce D."/>
            <person name="Goodwin L."/>
            <person name="Pitluck S."/>
            <person name="Larimer F."/>
            <person name="Land M.L."/>
            <person name="Hauser L."/>
            <person name="Tiedje J."/>
            <person name="Richardson P."/>
        </authorList>
    </citation>
    <scope>NUCLEOTIDE SEQUENCE [LARGE SCALE GENOMIC DNA]</scope>
    <source>
        <strain evidence="19 20">MEX-5</strain>
    </source>
</reference>